<sequence length="96" mass="11250">MFWKWREAEEALTLPFHVLSWDAEDIVGDSCFSLGMVTHFEPTLLKKNAWMYSRLFWETRVLGYMLYLERHSIGISATGIGCFFYDLVHKLLGLRG</sequence>
<evidence type="ECO:0000313" key="2">
    <source>
        <dbReference type="Proteomes" id="UP001280121"/>
    </source>
</evidence>
<evidence type="ECO:0000313" key="1">
    <source>
        <dbReference type="EMBL" id="KAK2663518.1"/>
    </source>
</evidence>
<gene>
    <name evidence="1" type="ORF">Ddye_002092</name>
</gene>
<dbReference type="Gene3D" id="3.40.109.10">
    <property type="entry name" value="NADH Oxidase"/>
    <property type="match status" value="1"/>
</dbReference>
<dbReference type="PANTHER" id="PTHR42741">
    <property type="entry name" value="NITROREDUCTASE FAMILY PROTEIN"/>
    <property type="match status" value="1"/>
</dbReference>
<dbReference type="PANTHER" id="PTHR42741:SF3">
    <property type="entry name" value="NITROREDUCTASE FAMILY PROTEIN"/>
    <property type="match status" value="1"/>
</dbReference>
<dbReference type="InterPro" id="IPR000415">
    <property type="entry name" value="Nitroreductase-like"/>
</dbReference>
<accession>A0AAD9XR43</accession>
<dbReference type="AlphaFoldDB" id="A0AAD9XR43"/>
<reference evidence="1" key="1">
    <citation type="journal article" date="2023" name="Plant J.">
        <title>Genome sequences and population genomics provide insights into the demographic history, inbreeding, and mutation load of two 'living fossil' tree species of Dipteronia.</title>
        <authorList>
            <person name="Feng Y."/>
            <person name="Comes H.P."/>
            <person name="Chen J."/>
            <person name="Zhu S."/>
            <person name="Lu R."/>
            <person name="Zhang X."/>
            <person name="Li P."/>
            <person name="Qiu J."/>
            <person name="Olsen K.M."/>
            <person name="Qiu Y."/>
        </authorList>
    </citation>
    <scope>NUCLEOTIDE SEQUENCE</scope>
    <source>
        <strain evidence="1">KIB01</strain>
    </source>
</reference>
<dbReference type="Proteomes" id="UP001280121">
    <property type="component" value="Unassembled WGS sequence"/>
</dbReference>
<dbReference type="GO" id="GO:0016491">
    <property type="term" value="F:oxidoreductase activity"/>
    <property type="evidence" value="ECO:0007669"/>
    <property type="project" value="InterPro"/>
</dbReference>
<name>A0AAD9XR43_9ROSI</name>
<comment type="caution">
    <text evidence="1">The sequence shown here is derived from an EMBL/GenBank/DDBJ whole genome shotgun (WGS) entry which is preliminary data.</text>
</comment>
<proteinExistence type="predicted"/>
<keyword evidence="2" id="KW-1185">Reference proteome</keyword>
<protein>
    <submittedName>
        <fullName evidence="1">Uncharacterized protein</fullName>
    </submittedName>
</protein>
<organism evidence="1 2">
    <name type="scientific">Dipteronia dyeriana</name>
    <dbReference type="NCBI Taxonomy" id="168575"/>
    <lineage>
        <taxon>Eukaryota</taxon>
        <taxon>Viridiplantae</taxon>
        <taxon>Streptophyta</taxon>
        <taxon>Embryophyta</taxon>
        <taxon>Tracheophyta</taxon>
        <taxon>Spermatophyta</taxon>
        <taxon>Magnoliopsida</taxon>
        <taxon>eudicotyledons</taxon>
        <taxon>Gunneridae</taxon>
        <taxon>Pentapetalae</taxon>
        <taxon>rosids</taxon>
        <taxon>malvids</taxon>
        <taxon>Sapindales</taxon>
        <taxon>Sapindaceae</taxon>
        <taxon>Hippocastanoideae</taxon>
        <taxon>Acereae</taxon>
        <taxon>Dipteronia</taxon>
    </lineage>
</organism>
<dbReference type="EMBL" id="JANJYI010000001">
    <property type="protein sequence ID" value="KAK2663518.1"/>
    <property type="molecule type" value="Genomic_DNA"/>
</dbReference>